<reference evidence="1" key="1">
    <citation type="submission" date="2022-07" db="EMBL/GenBank/DDBJ databases">
        <title>Genome Sequence of Lecanicillium saksenae.</title>
        <authorList>
            <person name="Buettner E."/>
        </authorList>
    </citation>
    <scope>NUCLEOTIDE SEQUENCE</scope>
    <source>
        <strain evidence="1">VT-O1</strain>
    </source>
</reference>
<dbReference type="EMBL" id="JANAKD010001573">
    <property type="protein sequence ID" value="KAJ3478147.1"/>
    <property type="molecule type" value="Genomic_DNA"/>
</dbReference>
<accession>A0ACC1QJP6</accession>
<name>A0ACC1QJP6_9HYPO</name>
<keyword evidence="2" id="KW-1185">Reference proteome</keyword>
<protein>
    <submittedName>
        <fullName evidence="1">Uncharacterized protein</fullName>
    </submittedName>
</protein>
<sequence>MTPGLTTADKASLLMSRSDDGKETPSTLEVQFKRPMVLPSRLGLEVADVRGGFALRVVKNEKEHLTAKWTKLVVEENILSNSIRNHYSDVFNFAIPRQRFCMAKSGYLDESLFNDQFDELVDFLLVPAPTETILRNINSRPSGCPLIPYDHWDFNHMLLTERNVEVARMNATSNTSSISNLPTEILLLVFDNISDMSDVMTFGLTCQRIWSFARIRLCDWQRQMVGPWAGKKLVAVGNSCDTGDYPPGLFTNEEIGKLNRERLEEVDFLYGGSSFWRYEMSFFALEEVVEDILMPEPNPRAELKHLIGGLIGDGRMDAALYAVSHEMTLNRDVYGPDTEMWMLRNLTTREFVRSEAVAIKPEFICGPYLAIRGFQHLLLARTCWADSWVGRTMRTLELPVSPRGDWAGHMFEICTVKHHEKHLETTGEHWSDVSCEIAVELDTLWEARYGKQWRKVFCHPAFKPAKTKLGRRRRFS</sequence>
<evidence type="ECO:0000313" key="2">
    <source>
        <dbReference type="Proteomes" id="UP001148737"/>
    </source>
</evidence>
<evidence type="ECO:0000313" key="1">
    <source>
        <dbReference type="EMBL" id="KAJ3478147.1"/>
    </source>
</evidence>
<dbReference type="Proteomes" id="UP001148737">
    <property type="component" value="Unassembled WGS sequence"/>
</dbReference>
<comment type="caution">
    <text evidence="1">The sequence shown here is derived from an EMBL/GenBank/DDBJ whole genome shotgun (WGS) entry which is preliminary data.</text>
</comment>
<gene>
    <name evidence="1" type="ORF">NLG97_g8653</name>
</gene>
<proteinExistence type="predicted"/>
<organism evidence="1 2">
    <name type="scientific">Lecanicillium saksenae</name>
    <dbReference type="NCBI Taxonomy" id="468837"/>
    <lineage>
        <taxon>Eukaryota</taxon>
        <taxon>Fungi</taxon>
        <taxon>Dikarya</taxon>
        <taxon>Ascomycota</taxon>
        <taxon>Pezizomycotina</taxon>
        <taxon>Sordariomycetes</taxon>
        <taxon>Hypocreomycetidae</taxon>
        <taxon>Hypocreales</taxon>
        <taxon>Cordycipitaceae</taxon>
        <taxon>Lecanicillium</taxon>
    </lineage>
</organism>